<dbReference type="PROSITE" id="PS50297">
    <property type="entry name" value="ANK_REP_REGION"/>
    <property type="match status" value="1"/>
</dbReference>
<evidence type="ECO:0000256" key="3">
    <source>
        <dbReference type="PROSITE-ProRule" id="PRU00023"/>
    </source>
</evidence>
<proteinExistence type="predicted"/>
<gene>
    <name evidence="5" type="ORF">PILCRDRAFT_824956</name>
</gene>
<keyword evidence="6" id="KW-1185">Reference proteome</keyword>
<feature type="repeat" description="ANK" evidence="3">
    <location>
        <begin position="587"/>
        <end position="616"/>
    </location>
</feature>
<name>A0A0C3BKW1_PILCF</name>
<dbReference type="OrthoDB" id="194358at2759"/>
<reference evidence="5 6" key="1">
    <citation type="submission" date="2014-04" db="EMBL/GenBank/DDBJ databases">
        <authorList>
            <consortium name="DOE Joint Genome Institute"/>
            <person name="Kuo A."/>
            <person name="Tarkka M."/>
            <person name="Buscot F."/>
            <person name="Kohler A."/>
            <person name="Nagy L.G."/>
            <person name="Floudas D."/>
            <person name="Copeland A."/>
            <person name="Barry K.W."/>
            <person name="Cichocki N."/>
            <person name="Veneault-Fourrey C."/>
            <person name="LaButti K."/>
            <person name="Lindquist E.A."/>
            <person name="Lipzen A."/>
            <person name="Lundell T."/>
            <person name="Morin E."/>
            <person name="Murat C."/>
            <person name="Sun H."/>
            <person name="Tunlid A."/>
            <person name="Henrissat B."/>
            <person name="Grigoriev I.V."/>
            <person name="Hibbett D.S."/>
            <person name="Martin F."/>
            <person name="Nordberg H.P."/>
            <person name="Cantor M.N."/>
            <person name="Hua S.X."/>
        </authorList>
    </citation>
    <scope>NUCLEOTIDE SEQUENCE [LARGE SCALE GENOMIC DNA]</scope>
    <source>
        <strain evidence="5 6">F 1598</strain>
    </source>
</reference>
<dbReference type="HOGENOM" id="CLU_413937_0_0_1"/>
<dbReference type="GO" id="GO:0004842">
    <property type="term" value="F:ubiquitin-protein transferase activity"/>
    <property type="evidence" value="ECO:0007669"/>
    <property type="project" value="TreeGrafter"/>
</dbReference>
<accession>A0A0C3BKW1</accession>
<dbReference type="SUPFAM" id="SSF48403">
    <property type="entry name" value="Ankyrin repeat"/>
    <property type="match status" value="1"/>
</dbReference>
<dbReference type="AlphaFoldDB" id="A0A0C3BKW1"/>
<dbReference type="PANTHER" id="PTHR24171">
    <property type="entry name" value="ANKYRIN REPEAT DOMAIN-CONTAINING PROTEIN 39-RELATED"/>
    <property type="match status" value="1"/>
</dbReference>
<evidence type="ECO:0000313" key="5">
    <source>
        <dbReference type="EMBL" id="KIM77972.1"/>
    </source>
</evidence>
<dbReference type="Proteomes" id="UP000054166">
    <property type="component" value="Unassembled WGS sequence"/>
</dbReference>
<dbReference type="InParanoid" id="A0A0C3BKW1"/>
<feature type="compositionally biased region" description="Polar residues" evidence="4">
    <location>
        <begin position="290"/>
        <end position="299"/>
    </location>
</feature>
<protein>
    <submittedName>
        <fullName evidence="5">Uncharacterized protein</fullName>
    </submittedName>
</protein>
<dbReference type="PROSITE" id="PS50088">
    <property type="entry name" value="ANK_REPEAT"/>
    <property type="match status" value="2"/>
</dbReference>
<evidence type="ECO:0000256" key="2">
    <source>
        <dbReference type="ARBA" id="ARBA00023043"/>
    </source>
</evidence>
<feature type="compositionally biased region" description="Basic and acidic residues" evidence="4">
    <location>
        <begin position="321"/>
        <end position="331"/>
    </location>
</feature>
<dbReference type="Gene3D" id="1.25.40.20">
    <property type="entry name" value="Ankyrin repeat-containing domain"/>
    <property type="match status" value="1"/>
</dbReference>
<keyword evidence="2 3" id="KW-0040">ANK repeat</keyword>
<dbReference type="EMBL" id="KN833020">
    <property type="protein sequence ID" value="KIM77972.1"/>
    <property type="molecule type" value="Genomic_DNA"/>
</dbReference>
<dbReference type="SMART" id="SM00248">
    <property type="entry name" value="ANK"/>
    <property type="match status" value="2"/>
</dbReference>
<keyword evidence="1" id="KW-0677">Repeat</keyword>
<feature type="region of interest" description="Disordered" evidence="4">
    <location>
        <begin position="282"/>
        <end position="334"/>
    </location>
</feature>
<evidence type="ECO:0000256" key="4">
    <source>
        <dbReference type="SAM" id="MobiDB-lite"/>
    </source>
</evidence>
<organism evidence="5 6">
    <name type="scientific">Piloderma croceum (strain F 1598)</name>
    <dbReference type="NCBI Taxonomy" id="765440"/>
    <lineage>
        <taxon>Eukaryota</taxon>
        <taxon>Fungi</taxon>
        <taxon>Dikarya</taxon>
        <taxon>Basidiomycota</taxon>
        <taxon>Agaricomycotina</taxon>
        <taxon>Agaricomycetes</taxon>
        <taxon>Agaricomycetidae</taxon>
        <taxon>Atheliales</taxon>
        <taxon>Atheliaceae</taxon>
        <taxon>Piloderma</taxon>
    </lineage>
</organism>
<evidence type="ECO:0000313" key="6">
    <source>
        <dbReference type="Proteomes" id="UP000054166"/>
    </source>
</evidence>
<dbReference type="PANTHER" id="PTHR24171:SF8">
    <property type="entry name" value="BRCA1-ASSOCIATED RING DOMAIN PROTEIN 1"/>
    <property type="match status" value="1"/>
</dbReference>
<dbReference type="Pfam" id="PF12796">
    <property type="entry name" value="Ank_2"/>
    <property type="match status" value="1"/>
</dbReference>
<dbReference type="STRING" id="765440.A0A0C3BKW1"/>
<evidence type="ECO:0000256" key="1">
    <source>
        <dbReference type="ARBA" id="ARBA00022737"/>
    </source>
</evidence>
<dbReference type="InterPro" id="IPR002110">
    <property type="entry name" value="Ankyrin_rpt"/>
</dbReference>
<sequence>MPQMPAAYAVYSRLLASKGSGYPMYVPEPPDVANDNDKRKAYHVRGVDIGDVGVLDGGTFSFLFSIRHSADHPINFNGLPGGYKHKEVQTEEIDSREGFHASPSDIRTDSMMRSDLAIEGQAGVPSHTPPSSPFVCVGSGFHFESSSTEGAVLVLPEGALRADLTAMAKVKFRDEADNHAFTWRNFAKGGSTNQSGPTSLYLITGVDKTTSWGIASYSNASSDKNMFLKFKTASVISGSVRYTYRWEVSSGADVRVGPKSSDAQQIMRQRRLMTNLLHTQGYQGHAENGDGQNSSQNQARGRGGQGESSNQERRGRTRNNGRHDNDARIPPHENAQQSLVSDIDHETNGQTSAQSQNQCVFIRGYLLSFRDDLLPLRRPIEVSDITKASETPKDSYEGSHTSGPRIRSWLERLGWRNSESTGGQKTSTGQSITAANGVHRSSIVSTVVVDDIQGVSEPFHPSIIINKFLLDKVSDAQVAATHDDEWISVIHESGTSVLTDEELCRLIDEKYDAVASSDGQCAFWTQRKTPREATMQHPPPVIYRKNHTKKFVGNALQAAANQGNAAVVQKLLDEGVDVNAEGGVFGTALQAAHQKGHTPIVQMLLERGANVNLLGSNALYTASENGDHQQNVSYLDRPNRAGQWSTEPQKSQKGAMLDGVQLL</sequence>
<dbReference type="InterPro" id="IPR036770">
    <property type="entry name" value="Ankyrin_rpt-contain_sf"/>
</dbReference>
<dbReference type="GO" id="GO:0085020">
    <property type="term" value="P:protein K6-linked ubiquitination"/>
    <property type="evidence" value="ECO:0007669"/>
    <property type="project" value="TreeGrafter"/>
</dbReference>
<reference evidence="6" key="2">
    <citation type="submission" date="2015-01" db="EMBL/GenBank/DDBJ databases">
        <title>Evolutionary Origins and Diversification of the Mycorrhizal Mutualists.</title>
        <authorList>
            <consortium name="DOE Joint Genome Institute"/>
            <consortium name="Mycorrhizal Genomics Consortium"/>
            <person name="Kohler A."/>
            <person name="Kuo A."/>
            <person name="Nagy L.G."/>
            <person name="Floudas D."/>
            <person name="Copeland A."/>
            <person name="Barry K.W."/>
            <person name="Cichocki N."/>
            <person name="Veneault-Fourrey C."/>
            <person name="LaButti K."/>
            <person name="Lindquist E.A."/>
            <person name="Lipzen A."/>
            <person name="Lundell T."/>
            <person name="Morin E."/>
            <person name="Murat C."/>
            <person name="Riley R."/>
            <person name="Ohm R."/>
            <person name="Sun H."/>
            <person name="Tunlid A."/>
            <person name="Henrissat B."/>
            <person name="Grigoriev I.V."/>
            <person name="Hibbett D.S."/>
            <person name="Martin F."/>
        </authorList>
    </citation>
    <scope>NUCLEOTIDE SEQUENCE [LARGE SCALE GENOMIC DNA]</scope>
    <source>
        <strain evidence="6">F 1598</strain>
    </source>
</reference>
<feature type="repeat" description="ANK" evidence="3">
    <location>
        <begin position="554"/>
        <end position="583"/>
    </location>
</feature>